<reference evidence="1" key="1">
    <citation type="submission" date="2014-11" db="EMBL/GenBank/DDBJ databases">
        <authorList>
            <person name="Amaro Gonzalez C."/>
        </authorList>
    </citation>
    <scope>NUCLEOTIDE SEQUENCE</scope>
</reference>
<evidence type="ECO:0000313" key="1">
    <source>
        <dbReference type="EMBL" id="JAH92987.1"/>
    </source>
</evidence>
<sequence>MVTVTCQTNIAQLIFHSKSRHSRHYYTLKNIGATERLIQIDYIFPKWNASFGFYSNGLGVYNDNRHICCESSCEGNIGYIFGGPVTMFSVFKDSNCKSTHGNKGWV</sequence>
<protein>
    <submittedName>
        <fullName evidence="1">Uncharacterized protein</fullName>
    </submittedName>
</protein>
<reference evidence="1" key="2">
    <citation type="journal article" date="2015" name="Fish Shellfish Immunol.">
        <title>Early steps in the European eel (Anguilla anguilla)-Vibrio vulnificus interaction in the gills: Role of the RtxA13 toxin.</title>
        <authorList>
            <person name="Callol A."/>
            <person name="Pajuelo D."/>
            <person name="Ebbesson L."/>
            <person name="Teles M."/>
            <person name="MacKenzie S."/>
            <person name="Amaro C."/>
        </authorList>
    </citation>
    <scope>NUCLEOTIDE SEQUENCE</scope>
</reference>
<organism evidence="1">
    <name type="scientific">Anguilla anguilla</name>
    <name type="common">European freshwater eel</name>
    <name type="synonym">Muraena anguilla</name>
    <dbReference type="NCBI Taxonomy" id="7936"/>
    <lineage>
        <taxon>Eukaryota</taxon>
        <taxon>Metazoa</taxon>
        <taxon>Chordata</taxon>
        <taxon>Craniata</taxon>
        <taxon>Vertebrata</taxon>
        <taxon>Euteleostomi</taxon>
        <taxon>Actinopterygii</taxon>
        <taxon>Neopterygii</taxon>
        <taxon>Teleostei</taxon>
        <taxon>Anguilliformes</taxon>
        <taxon>Anguillidae</taxon>
        <taxon>Anguilla</taxon>
    </lineage>
</organism>
<dbReference type="AlphaFoldDB" id="A0A0E9WRJ0"/>
<accession>A0A0E9WRJ0</accession>
<proteinExistence type="predicted"/>
<dbReference type="EMBL" id="GBXM01015590">
    <property type="protein sequence ID" value="JAH92987.1"/>
    <property type="molecule type" value="Transcribed_RNA"/>
</dbReference>
<name>A0A0E9WRJ0_ANGAN</name>